<comment type="caution">
    <text evidence="2">The sequence shown here is derived from an EMBL/GenBank/DDBJ whole genome shotgun (WGS) entry which is preliminary data.</text>
</comment>
<dbReference type="RefSeq" id="WP_306679017.1">
    <property type="nucleotide sequence ID" value="NZ_JAVDBT010000002.1"/>
</dbReference>
<proteinExistence type="predicted"/>
<dbReference type="Proteomes" id="UP001239680">
    <property type="component" value="Unassembled WGS sequence"/>
</dbReference>
<organism evidence="2 3">
    <name type="scientific">Pseudogemmobacter lacusdianii</name>
    <dbReference type="NCBI Taxonomy" id="3069608"/>
    <lineage>
        <taxon>Bacteria</taxon>
        <taxon>Pseudomonadati</taxon>
        <taxon>Pseudomonadota</taxon>
        <taxon>Alphaproteobacteria</taxon>
        <taxon>Rhodobacterales</taxon>
        <taxon>Paracoccaceae</taxon>
        <taxon>Pseudogemmobacter</taxon>
    </lineage>
</organism>
<accession>A0ABU0VUC6</accession>
<evidence type="ECO:0000313" key="3">
    <source>
        <dbReference type="Proteomes" id="UP001239680"/>
    </source>
</evidence>
<keyword evidence="1" id="KW-0732">Signal</keyword>
<dbReference type="EMBL" id="JAVDBT010000002">
    <property type="protein sequence ID" value="MDQ2065326.1"/>
    <property type="molecule type" value="Genomic_DNA"/>
</dbReference>
<feature type="signal peptide" evidence="1">
    <location>
        <begin position="1"/>
        <end position="21"/>
    </location>
</feature>
<keyword evidence="3" id="KW-1185">Reference proteome</keyword>
<evidence type="ECO:0000256" key="1">
    <source>
        <dbReference type="SAM" id="SignalP"/>
    </source>
</evidence>
<feature type="chain" id="PRO_5046549806" evidence="1">
    <location>
        <begin position="22"/>
        <end position="264"/>
    </location>
</feature>
<name>A0ABU0VUC6_9RHOB</name>
<gene>
    <name evidence="2" type="ORF">Q9295_02975</name>
</gene>
<sequence length="264" mass="27687">MISKTQFLLLAAVLFPSAAQANDAAIYVDCSGGGGCDCAIAAISPADVNLLLGIEGDPLPVVVQSPSGDFTTTARHPDTVHQDHGGTGACAISINAVPVDLPKVVEGAPQLLDPELETSTPEPSEITLVPPSTGLVPEDGIWAITPEPIEAIGECNPALMPELATLTEGYAHERPINWEGVFHPDRFLLARTATPIDWQPSGPNQFEALVKNPQSDIIKVFYSAELIAADAVELTVDLRLEGGPAIAGMANCTLHALLHARRIG</sequence>
<reference evidence="2 3" key="1">
    <citation type="submission" date="2023-08" db="EMBL/GenBank/DDBJ databases">
        <title>Characterization of two Paracoccaceae strains isolated from Phycosphere and proposal of Xinfangfangia lacusdiani sp. nov.</title>
        <authorList>
            <person name="Deng Y."/>
            <person name="Zhang Y.Q."/>
        </authorList>
    </citation>
    <scope>NUCLEOTIDE SEQUENCE [LARGE SCALE GENOMIC DNA]</scope>
    <source>
        <strain evidence="2 3">CPCC 101601</strain>
    </source>
</reference>
<evidence type="ECO:0000313" key="2">
    <source>
        <dbReference type="EMBL" id="MDQ2065326.1"/>
    </source>
</evidence>
<protein>
    <submittedName>
        <fullName evidence="2">Uncharacterized protein</fullName>
    </submittedName>
</protein>